<feature type="compositionally biased region" description="Acidic residues" evidence="1">
    <location>
        <begin position="119"/>
        <end position="128"/>
    </location>
</feature>
<dbReference type="EMBL" id="CAJOBH010234649">
    <property type="protein sequence ID" value="CAF5085485.1"/>
    <property type="molecule type" value="Genomic_DNA"/>
</dbReference>
<evidence type="ECO:0000313" key="3">
    <source>
        <dbReference type="Proteomes" id="UP000681967"/>
    </source>
</evidence>
<feature type="region of interest" description="Disordered" evidence="1">
    <location>
        <begin position="1"/>
        <end position="133"/>
    </location>
</feature>
<organism evidence="2 3">
    <name type="scientific">Rotaria magnacalcarata</name>
    <dbReference type="NCBI Taxonomy" id="392030"/>
    <lineage>
        <taxon>Eukaryota</taxon>
        <taxon>Metazoa</taxon>
        <taxon>Spiralia</taxon>
        <taxon>Gnathifera</taxon>
        <taxon>Rotifera</taxon>
        <taxon>Eurotatoria</taxon>
        <taxon>Bdelloidea</taxon>
        <taxon>Philodinida</taxon>
        <taxon>Philodinidae</taxon>
        <taxon>Rotaria</taxon>
    </lineage>
</organism>
<dbReference type="Proteomes" id="UP000681967">
    <property type="component" value="Unassembled WGS sequence"/>
</dbReference>
<name>A0A8S3ETU3_9BILA</name>
<protein>
    <submittedName>
        <fullName evidence="2">Uncharacterized protein</fullName>
    </submittedName>
</protein>
<comment type="caution">
    <text evidence="2">The sequence shown here is derived from an EMBL/GenBank/DDBJ whole genome shotgun (WGS) entry which is preliminary data.</text>
</comment>
<evidence type="ECO:0000313" key="2">
    <source>
        <dbReference type="EMBL" id="CAF5085485.1"/>
    </source>
</evidence>
<gene>
    <name evidence="2" type="ORF">BYL167_LOCUS62458</name>
</gene>
<evidence type="ECO:0000256" key="1">
    <source>
        <dbReference type="SAM" id="MobiDB-lite"/>
    </source>
</evidence>
<reference evidence="2" key="1">
    <citation type="submission" date="2021-02" db="EMBL/GenBank/DDBJ databases">
        <authorList>
            <person name="Nowell W R."/>
        </authorList>
    </citation>
    <scope>NUCLEOTIDE SEQUENCE</scope>
</reference>
<sequence length="188" mass="21509">MLCSGAFDGDNIIAPSQNFKHPEPIAFSPLPATQIEEEPAIEVRRPKVRQLIDDEDEDQTVSNKQSSSGSNNVEEDEEEEEEDGLEDNEELVDFKKQLFEMEAEESGSEVDEKEKEKDDESDDEEPDEELRQFIDTGAIEVDEDEADDMAKVHLKIKAKEDEQQLKLLKEQYLDFDGDDDGRRIKISK</sequence>
<feature type="compositionally biased region" description="Acidic residues" evidence="1">
    <location>
        <begin position="73"/>
        <end position="91"/>
    </location>
</feature>
<dbReference type="AlphaFoldDB" id="A0A8S3ETU3"/>
<proteinExistence type="predicted"/>
<accession>A0A8S3ETU3</accession>
<feature type="non-terminal residue" evidence="2">
    <location>
        <position position="1"/>
    </location>
</feature>